<dbReference type="Pfam" id="PF04542">
    <property type="entry name" value="Sigma70_r2"/>
    <property type="match status" value="1"/>
</dbReference>
<comment type="caution">
    <text evidence="7">The sequence shown here is derived from an EMBL/GenBank/DDBJ whole genome shotgun (WGS) entry which is preliminary data.</text>
</comment>
<keyword evidence="2" id="KW-0805">Transcription regulation</keyword>
<dbReference type="Pfam" id="PF08281">
    <property type="entry name" value="Sigma70_r4_2"/>
    <property type="match status" value="1"/>
</dbReference>
<evidence type="ECO:0000259" key="5">
    <source>
        <dbReference type="Pfam" id="PF04542"/>
    </source>
</evidence>
<organism evidence="7 8">
    <name type="scientific">Pseudoteredinibacter isoporae</name>
    <dbReference type="NCBI Taxonomy" id="570281"/>
    <lineage>
        <taxon>Bacteria</taxon>
        <taxon>Pseudomonadati</taxon>
        <taxon>Pseudomonadota</taxon>
        <taxon>Gammaproteobacteria</taxon>
        <taxon>Cellvibrionales</taxon>
        <taxon>Cellvibrionaceae</taxon>
        <taxon>Pseudoteredinibacter</taxon>
    </lineage>
</organism>
<evidence type="ECO:0000313" key="7">
    <source>
        <dbReference type="EMBL" id="MBB6523677.1"/>
    </source>
</evidence>
<dbReference type="PANTHER" id="PTHR43133">
    <property type="entry name" value="RNA POLYMERASE ECF-TYPE SIGMA FACTO"/>
    <property type="match status" value="1"/>
</dbReference>
<protein>
    <submittedName>
        <fullName evidence="7">RNA polymerase sigma-70 factor (ECF subfamily)</fullName>
    </submittedName>
</protein>
<dbReference type="GO" id="GO:0006352">
    <property type="term" value="P:DNA-templated transcription initiation"/>
    <property type="evidence" value="ECO:0007669"/>
    <property type="project" value="InterPro"/>
</dbReference>
<dbReference type="InterPro" id="IPR013249">
    <property type="entry name" value="RNA_pol_sigma70_r4_t2"/>
</dbReference>
<dbReference type="SUPFAM" id="SSF88946">
    <property type="entry name" value="Sigma2 domain of RNA polymerase sigma factors"/>
    <property type="match status" value="1"/>
</dbReference>
<dbReference type="CDD" id="cd06171">
    <property type="entry name" value="Sigma70_r4"/>
    <property type="match status" value="1"/>
</dbReference>
<dbReference type="InterPro" id="IPR039425">
    <property type="entry name" value="RNA_pol_sigma-70-like"/>
</dbReference>
<evidence type="ECO:0000256" key="3">
    <source>
        <dbReference type="ARBA" id="ARBA00023082"/>
    </source>
</evidence>
<evidence type="ECO:0000256" key="1">
    <source>
        <dbReference type="ARBA" id="ARBA00010641"/>
    </source>
</evidence>
<sequence length="168" mass="19683">MTDKPDPNRQAVQALYQQNQSALLRFLRFRLGDSSEAEDIAQDAFHNLIRSENTGNLENPRAYLFQTAANLALNRIRKLRRHTHYQQLTESDRESQEVPAPEQSVLAEQDLERIERVLHKLPEKCRQAFILSRVHHYSYRQISEELDVAVSTVEKYLIRALKEMRQAL</sequence>
<feature type="domain" description="RNA polymerase sigma-70 region 2" evidence="5">
    <location>
        <begin position="15"/>
        <end position="81"/>
    </location>
</feature>
<keyword evidence="3" id="KW-0731">Sigma factor</keyword>
<dbReference type="RefSeq" id="WP_166843316.1">
    <property type="nucleotide sequence ID" value="NZ_JAAONY010000004.1"/>
</dbReference>
<evidence type="ECO:0000256" key="4">
    <source>
        <dbReference type="ARBA" id="ARBA00023163"/>
    </source>
</evidence>
<gene>
    <name evidence="7" type="ORF">HNR48_003991</name>
</gene>
<evidence type="ECO:0000259" key="6">
    <source>
        <dbReference type="Pfam" id="PF08281"/>
    </source>
</evidence>
<dbReference type="GO" id="GO:0003677">
    <property type="term" value="F:DNA binding"/>
    <property type="evidence" value="ECO:0007669"/>
    <property type="project" value="InterPro"/>
</dbReference>
<name>A0A7X0JWR8_9GAMM</name>
<dbReference type="Gene3D" id="1.10.1740.10">
    <property type="match status" value="1"/>
</dbReference>
<proteinExistence type="inferred from homology"/>
<dbReference type="InterPro" id="IPR013324">
    <property type="entry name" value="RNA_pol_sigma_r3/r4-like"/>
</dbReference>
<dbReference type="InterPro" id="IPR014284">
    <property type="entry name" value="RNA_pol_sigma-70_dom"/>
</dbReference>
<dbReference type="Proteomes" id="UP000528457">
    <property type="component" value="Unassembled WGS sequence"/>
</dbReference>
<reference evidence="7 8" key="1">
    <citation type="submission" date="2020-08" db="EMBL/GenBank/DDBJ databases">
        <title>Genomic Encyclopedia of Type Strains, Phase IV (KMG-IV): sequencing the most valuable type-strain genomes for metagenomic binning, comparative biology and taxonomic classification.</title>
        <authorList>
            <person name="Goeker M."/>
        </authorList>
    </citation>
    <scope>NUCLEOTIDE SEQUENCE [LARGE SCALE GENOMIC DNA]</scope>
    <source>
        <strain evidence="7 8">DSM 22368</strain>
    </source>
</reference>
<dbReference type="SUPFAM" id="SSF88659">
    <property type="entry name" value="Sigma3 and sigma4 domains of RNA polymerase sigma factors"/>
    <property type="match status" value="1"/>
</dbReference>
<dbReference type="PANTHER" id="PTHR43133:SF63">
    <property type="entry name" value="RNA POLYMERASE SIGMA FACTOR FECI-RELATED"/>
    <property type="match status" value="1"/>
</dbReference>
<feature type="domain" description="RNA polymerase sigma factor 70 region 4 type 2" evidence="6">
    <location>
        <begin position="112"/>
        <end position="164"/>
    </location>
</feature>
<dbReference type="GO" id="GO:0016987">
    <property type="term" value="F:sigma factor activity"/>
    <property type="evidence" value="ECO:0007669"/>
    <property type="project" value="UniProtKB-KW"/>
</dbReference>
<keyword evidence="4" id="KW-0804">Transcription</keyword>
<comment type="similarity">
    <text evidence="1">Belongs to the sigma-70 factor family. ECF subfamily.</text>
</comment>
<evidence type="ECO:0000313" key="8">
    <source>
        <dbReference type="Proteomes" id="UP000528457"/>
    </source>
</evidence>
<accession>A0A7X0JWR8</accession>
<dbReference type="Gene3D" id="1.10.10.10">
    <property type="entry name" value="Winged helix-like DNA-binding domain superfamily/Winged helix DNA-binding domain"/>
    <property type="match status" value="1"/>
</dbReference>
<dbReference type="EMBL" id="JACHHT010000004">
    <property type="protein sequence ID" value="MBB6523677.1"/>
    <property type="molecule type" value="Genomic_DNA"/>
</dbReference>
<evidence type="ECO:0000256" key="2">
    <source>
        <dbReference type="ARBA" id="ARBA00023015"/>
    </source>
</evidence>
<dbReference type="FunCoup" id="A0A7X0JWR8">
    <property type="interactions" value="126"/>
</dbReference>
<dbReference type="AlphaFoldDB" id="A0A7X0JWR8"/>
<dbReference type="InterPro" id="IPR013325">
    <property type="entry name" value="RNA_pol_sigma_r2"/>
</dbReference>
<dbReference type="NCBIfam" id="TIGR02937">
    <property type="entry name" value="sigma70-ECF"/>
    <property type="match status" value="1"/>
</dbReference>
<dbReference type="InterPro" id="IPR036388">
    <property type="entry name" value="WH-like_DNA-bd_sf"/>
</dbReference>
<dbReference type="InParanoid" id="A0A7X0JWR8"/>
<dbReference type="InterPro" id="IPR007627">
    <property type="entry name" value="RNA_pol_sigma70_r2"/>
</dbReference>
<keyword evidence="8" id="KW-1185">Reference proteome</keyword>